<proteinExistence type="predicted"/>
<protein>
    <submittedName>
        <fullName evidence="1">Uncharacterized protein</fullName>
    </submittedName>
</protein>
<evidence type="ECO:0000313" key="1">
    <source>
        <dbReference type="EMBL" id="KKN07444.1"/>
    </source>
</evidence>
<dbReference type="AlphaFoldDB" id="A0A0F9MPA0"/>
<reference evidence="1" key="1">
    <citation type="journal article" date="2015" name="Nature">
        <title>Complex archaea that bridge the gap between prokaryotes and eukaryotes.</title>
        <authorList>
            <person name="Spang A."/>
            <person name="Saw J.H."/>
            <person name="Jorgensen S.L."/>
            <person name="Zaremba-Niedzwiedzka K."/>
            <person name="Martijn J."/>
            <person name="Lind A.E."/>
            <person name="van Eijk R."/>
            <person name="Schleper C."/>
            <person name="Guy L."/>
            <person name="Ettema T.J."/>
        </authorList>
    </citation>
    <scope>NUCLEOTIDE SEQUENCE</scope>
</reference>
<gene>
    <name evidence="1" type="ORF">LCGC14_1066700</name>
</gene>
<sequence length="66" mass="7739">MKRAQAAEREQEQAKPNKPVKCICGCGKLRVWQNMMYWLYPDESPELPGCYAVDQEHFDDAFDICR</sequence>
<dbReference type="EMBL" id="LAZR01004569">
    <property type="protein sequence ID" value="KKN07444.1"/>
    <property type="molecule type" value="Genomic_DNA"/>
</dbReference>
<comment type="caution">
    <text evidence="1">The sequence shown here is derived from an EMBL/GenBank/DDBJ whole genome shotgun (WGS) entry which is preliminary data.</text>
</comment>
<accession>A0A0F9MPA0</accession>
<name>A0A0F9MPA0_9ZZZZ</name>
<organism evidence="1">
    <name type="scientific">marine sediment metagenome</name>
    <dbReference type="NCBI Taxonomy" id="412755"/>
    <lineage>
        <taxon>unclassified sequences</taxon>
        <taxon>metagenomes</taxon>
        <taxon>ecological metagenomes</taxon>
    </lineage>
</organism>